<feature type="domain" description="EAL" evidence="4">
    <location>
        <begin position="442"/>
        <end position="694"/>
    </location>
</feature>
<sequence>MLTRKDLPDLLKPAEPLIAEVSVADVADRILLSNNVKFLSLPVVDSGGKPAGMVSRYQLQDIFLQRYGRELWGRRPVSELMNTSPLLIPLSMSIEEAASRVTAHVHYPITEDFIFVDGEGRYQGIGIVLDLLEAMSEDLGRNRRALMRAQRIAGLASWEWSAEDTTLIWSSQLNDMLDIDQALVEAPCSRIIQAFEPDSQIELGAFFAAGIERQPQTLELHVQHRQTGLRFIEFHGEHFIDADTGEHRAVGTLRDITQRRLTEERLAHLANYDHLTGLPNRYLFQDRLKHAIAQAGRSGRLVALLFLDIDRFKWINDALGHAAGDCLLKQVAQRLQGVLRSSDTVARLGGDEFTIILENIDTNAQIQTVAEQILRGFSEKFQLGERGIAVSTSIGVALYPNDAVDLDTLLKCADAAMYRAKEQGRDGYHFYTAELNRQADRRFQLEHGLRSAMERNEFTLYFQPQVHTDSGHLRGAEALLRWHPASGSVNPTEFIPLLEDLRLIIPVGRWVLERACAAAAQWQHGALAGVRVAVNLSVHQLRQSDFVSMLQSILFETGLTPDLLEIEVTESVLLDDRGGTATLLALNGLGVRVAIDDFGTGYSSLSYLKRLSVDALKLDRTFVKDLTTDADDDAIASAVISLAHALAITVTAEGVETLSQKRFLQDRRCDHIQGYLISRPMPESAFLSWAQERAGALVPEVI</sequence>
<feature type="domain" description="GGDEF" evidence="5">
    <location>
        <begin position="300"/>
        <end position="433"/>
    </location>
</feature>
<comment type="cofactor">
    <cofactor evidence="1">
        <name>Mg(2+)</name>
        <dbReference type="ChEBI" id="CHEBI:18420"/>
    </cofactor>
</comment>
<dbReference type="InterPro" id="IPR052155">
    <property type="entry name" value="Biofilm_reg_signaling"/>
</dbReference>
<evidence type="ECO:0000256" key="1">
    <source>
        <dbReference type="ARBA" id="ARBA00001946"/>
    </source>
</evidence>
<evidence type="ECO:0000259" key="3">
    <source>
        <dbReference type="PROSITE" id="PS50113"/>
    </source>
</evidence>
<dbReference type="InterPro" id="IPR000160">
    <property type="entry name" value="GGDEF_dom"/>
</dbReference>
<gene>
    <name evidence="7" type="ORF">EV688_10717</name>
</gene>
<evidence type="ECO:0000259" key="5">
    <source>
        <dbReference type="PROSITE" id="PS50887"/>
    </source>
</evidence>
<dbReference type="EMBL" id="SLWX01000007">
    <property type="protein sequence ID" value="TCO75600.1"/>
    <property type="molecule type" value="Genomic_DNA"/>
</dbReference>
<dbReference type="InterPro" id="IPR000644">
    <property type="entry name" value="CBS_dom"/>
</dbReference>
<feature type="domain" description="CBS" evidence="6">
    <location>
        <begin position="10"/>
        <end position="71"/>
    </location>
</feature>
<dbReference type="FunFam" id="3.30.70.270:FF:000001">
    <property type="entry name" value="Diguanylate cyclase domain protein"/>
    <property type="match status" value="1"/>
</dbReference>
<dbReference type="PROSITE" id="PS50113">
    <property type="entry name" value="PAC"/>
    <property type="match status" value="1"/>
</dbReference>
<dbReference type="InterPro" id="IPR035965">
    <property type="entry name" value="PAS-like_dom_sf"/>
</dbReference>
<dbReference type="PANTHER" id="PTHR44757">
    <property type="entry name" value="DIGUANYLATE CYCLASE DGCP"/>
    <property type="match status" value="1"/>
</dbReference>
<evidence type="ECO:0000259" key="4">
    <source>
        <dbReference type="PROSITE" id="PS50883"/>
    </source>
</evidence>
<dbReference type="InterPro" id="IPR029787">
    <property type="entry name" value="Nucleotide_cyclase"/>
</dbReference>
<dbReference type="SUPFAM" id="SSF55073">
    <property type="entry name" value="Nucleotide cyclase"/>
    <property type="match status" value="1"/>
</dbReference>
<proteinExistence type="predicted"/>
<dbReference type="SMART" id="SM00267">
    <property type="entry name" value="GGDEF"/>
    <property type="match status" value="1"/>
</dbReference>
<dbReference type="AlphaFoldDB" id="A0A4V2SBI5"/>
<keyword evidence="2" id="KW-0129">CBS domain</keyword>
<dbReference type="Gene3D" id="3.30.450.20">
    <property type="entry name" value="PAS domain"/>
    <property type="match status" value="1"/>
</dbReference>
<dbReference type="OrthoDB" id="1316910at2"/>
<evidence type="ECO:0000313" key="8">
    <source>
        <dbReference type="Proteomes" id="UP000294980"/>
    </source>
</evidence>
<evidence type="ECO:0000259" key="6">
    <source>
        <dbReference type="PROSITE" id="PS51371"/>
    </source>
</evidence>
<dbReference type="Proteomes" id="UP000294980">
    <property type="component" value="Unassembled WGS sequence"/>
</dbReference>
<dbReference type="SUPFAM" id="SSF141868">
    <property type="entry name" value="EAL domain-like"/>
    <property type="match status" value="1"/>
</dbReference>
<dbReference type="Gene3D" id="3.30.70.270">
    <property type="match status" value="1"/>
</dbReference>
<name>A0A4V2SBI5_9GAMM</name>
<protein>
    <submittedName>
        <fullName evidence="7">Diguanylate cyclase (GGDEF)-like protein</fullName>
    </submittedName>
</protein>
<dbReference type="PROSITE" id="PS50883">
    <property type="entry name" value="EAL"/>
    <property type="match status" value="1"/>
</dbReference>
<dbReference type="PROSITE" id="PS50887">
    <property type="entry name" value="GGDEF"/>
    <property type="match status" value="1"/>
</dbReference>
<dbReference type="InterPro" id="IPR000700">
    <property type="entry name" value="PAS-assoc_C"/>
</dbReference>
<organism evidence="7 8">
    <name type="scientific">Chromatocurvus halotolerans</name>
    <dbReference type="NCBI Taxonomy" id="1132028"/>
    <lineage>
        <taxon>Bacteria</taxon>
        <taxon>Pseudomonadati</taxon>
        <taxon>Pseudomonadota</taxon>
        <taxon>Gammaproteobacteria</taxon>
        <taxon>Cellvibrionales</taxon>
        <taxon>Halieaceae</taxon>
        <taxon>Chromatocurvus</taxon>
    </lineage>
</organism>
<dbReference type="NCBIfam" id="TIGR00254">
    <property type="entry name" value="GGDEF"/>
    <property type="match status" value="1"/>
</dbReference>
<dbReference type="Pfam" id="PF00990">
    <property type="entry name" value="GGDEF"/>
    <property type="match status" value="1"/>
</dbReference>
<accession>A0A4V2SBI5</accession>
<dbReference type="RefSeq" id="WP_117317610.1">
    <property type="nucleotide sequence ID" value="NZ_QQSW01000009.1"/>
</dbReference>
<keyword evidence="8" id="KW-1185">Reference proteome</keyword>
<dbReference type="InterPro" id="IPR035919">
    <property type="entry name" value="EAL_sf"/>
</dbReference>
<dbReference type="PROSITE" id="PS51371">
    <property type="entry name" value="CBS"/>
    <property type="match status" value="1"/>
</dbReference>
<evidence type="ECO:0000256" key="2">
    <source>
        <dbReference type="PROSITE-ProRule" id="PRU00703"/>
    </source>
</evidence>
<dbReference type="SUPFAM" id="SSF54631">
    <property type="entry name" value="CBS-domain pair"/>
    <property type="match status" value="1"/>
</dbReference>
<dbReference type="SMART" id="SM00052">
    <property type="entry name" value="EAL"/>
    <property type="match status" value="1"/>
</dbReference>
<dbReference type="InterPro" id="IPR043128">
    <property type="entry name" value="Rev_trsase/Diguanyl_cyclase"/>
</dbReference>
<dbReference type="PANTHER" id="PTHR44757:SF2">
    <property type="entry name" value="BIOFILM ARCHITECTURE MAINTENANCE PROTEIN MBAA"/>
    <property type="match status" value="1"/>
</dbReference>
<dbReference type="CDD" id="cd01949">
    <property type="entry name" value="GGDEF"/>
    <property type="match status" value="1"/>
</dbReference>
<comment type="caution">
    <text evidence="7">The sequence shown here is derived from an EMBL/GenBank/DDBJ whole genome shotgun (WGS) entry which is preliminary data.</text>
</comment>
<dbReference type="InterPro" id="IPR001633">
    <property type="entry name" value="EAL_dom"/>
</dbReference>
<dbReference type="Gene3D" id="3.10.580.10">
    <property type="entry name" value="CBS-domain"/>
    <property type="match status" value="1"/>
</dbReference>
<dbReference type="GO" id="GO:0003824">
    <property type="term" value="F:catalytic activity"/>
    <property type="evidence" value="ECO:0007669"/>
    <property type="project" value="UniProtKB-ARBA"/>
</dbReference>
<feature type="domain" description="PAC" evidence="3">
    <location>
        <begin position="216"/>
        <end position="268"/>
    </location>
</feature>
<dbReference type="Pfam" id="PF00563">
    <property type="entry name" value="EAL"/>
    <property type="match status" value="1"/>
</dbReference>
<reference evidence="7 8" key="1">
    <citation type="submission" date="2019-03" db="EMBL/GenBank/DDBJ databases">
        <title>Genomic Encyclopedia of Type Strains, Phase IV (KMG-IV): sequencing the most valuable type-strain genomes for metagenomic binning, comparative biology and taxonomic classification.</title>
        <authorList>
            <person name="Goeker M."/>
        </authorList>
    </citation>
    <scope>NUCLEOTIDE SEQUENCE [LARGE SCALE GENOMIC DNA]</scope>
    <source>
        <strain evidence="7 8">DSM 23344</strain>
    </source>
</reference>
<dbReference type="Pfam" id="PF00571">
    <property type="entry name" value="CBS"/>
    <property type="match status" value="2"/>
</dbReference>
<dbReference type="SUPFAM" id="SSF55785">
    <property type="entry name" value="PYP-like sensor domain (PAS domain)"/>
    <property type="match status" value="1"/>
</dbReference>
<dbReference type="Gene3D" id="3.20.20.450">
    <property type="entry name" value="EAL domain"/>
    <property type="match status" value="1"/>
</dbReference>
<dbReference type="CDD" id="cd01948">
    <property type="entry name" value="EAL"/>
    <property type="match status" value="1"/>
</dbReference>
<evidence type="ECO:0000313" key="7">
    <source>
        <dbReference type="EMBL" id="TCO75600.1"/>
    </source>
</evidence>
<dbReference type="InterPro" id="IPR046342">
    <property type="entry name" value="CBS_dom_sf"/>
</dbReference>